<proteinExistence type="predicted"/>
<comment type="caution">
    <text evidence="1">The sequence shown here is derived from an EMBL/GenBank/DDBJ whole genome shotgun (WGS) entry which is preliminary data.</text>
</comment>
<evidence type="ECO:0000313" key="1">
    <source>
        <dbReference type="EMBL" id="KKM14911.1"/>
    </source>
</evidence>
<sequence length="111" mass="11678">MSSAWVTGSARSLILDDGVTVIRMVELTGTSPAVGATGTIAHGLADRTKILSAQVLVSNDSGNRIPPNFTSVANHEFEFFIDATNVHVYCIAANSSGIDGNAVKVIIIYEQ</sequence>
<name>A0A0F9HHL6_9ZZZZ</name>
<organism evidence="1">
    <name type="scientific">marine sediment metagenome</name>
    <dbReference type="NCBI Taxonomy" id="412755"/>
    <lineage>
        <taxon>unclassified sequences</taxon>
        <taxon>metagenomes</taxon>
        <taxon>ecological metagenomes</taxon>
    </lineage>
</organism>
<accession>A0A0F9HHL6</accession>
<reference evidence="1" key="1">
    <citation type="journal article" date="2015" name="Nature">
        <title>Complex archaea that bridge the gap between prokaryotes and eukaryotes.</title>
        <authorList>
            <person name="Spang A."/>
            <person name="Saw J.H."/>
            <person name="Jorgensen S.L."/>
            <person name="Zaremba-Niedzwiedzka K."/>
            <person name="Martijn J."/>
            <person name="Lind A.E."/>
            <person name="van Eijk R."/>
            <person name="Schleper C."/>
            <person name="Guy L."/>
            <person name="Ettema T.J."/>
        </authorList>
    </citation>
    <scope>NUCLEOTIDE SEQUENCE</scope>
</reference>
<dbReference type="AlphaFoldDB" id="A0A0F9HHL6"/>
<protein>
    <submittedName>
        <fullName evidence="1">Uncharacterized protein</fullName>
    </submittedName>
</protein>
<gene>
    <name evidence="1" type="ORF">LCGC14_1701330</name>
</gene>
<dbReference type="EMBL" id="LAZR01015037">
    <property type="protein sequence ID" value="KKM14911.1"/>
    <property type="molecule type" value="Genomic_DNA"/>
</dbReference>